<protein>
    <submittedName>
        <fullName evidence="10">ABC transporter ATP-binding protein</fullName>
    </submittedName>
</protein>
<evidence type="ECO:0000256" key="5">
    <source>
        <dbReference type="ARBA" id="ARBA00023136"/>
    </source>
</evidence>
<reference evidence="10 11" key="1">
    <citation type="submission" date="2017-04" db="EMBL/GenBank/DDBJ databases">
        <title>A new member of the family Flavobacteriaceae isolated from ascidians.</title>
        <authorList>
            <person name="Chen L."/>
        </authorList>
    </citation>
    <scope>NUCLEOTIDE SEQUENCE [LARGE SCALE GENOMIC DNA]</scope>
    <source>
        <strain evidence="10 11">HQA918</strain>
    </source>
</reference>
<keyword evidence="10" id="KW-0547">Nucleotide-binding</keyword>
<dbReference type="Pfam" id="PF02687">
    <property type="entry name" value="FtsX"/>
    <property type="match status" value="1"/>
</dbReference>
<feature type="transmembrane region" description="Helical" evidence="7">
    <location>
        <begin position="21"/>
        <end position="41"/>
    </location>
</feature>
<dbReference type="GO" id="GO:0005886">
    <property type="term" value="C:plasma membrane"/>
    <property type="evidence" value="ECO:0007669"/>
    <property type="project" value="UniProtKB-SubCell"/>
</dbReference>
<name>A0A2A4G6L1_9FLAO</name>
<gene>
    <name evidence="10" type="ORF">B7P33_13560</name>
</gene>
<evidence type="ECO:0000256" key="6">
    <source>
        <dbReference type="ARBA" id="ARBA00038076"/>
    </source>
</evidence>
<comment type="similarity">
    <text evidence="6">Belongs to the ABC-4 integral membrane protein family.</text>
</comment>
<dbReference type="Pfam" id="PF12704">
    <property type="entry name" value="MacB_PCD"/>
    <property type="match status" value="1"/>
</dbReference>
<feature type="transmembrane region" description="Helical" evidence="7">
    <location>
        <begin position="378"/>
        <end position="398"/>
    </location>
</feature>
<evidence type="ECO:0000313" key="11">
    <source>
        <dbReference type="Proteomes" id="UP000219559"/>
    </source>
</evidence>
<dbReference type="EMBL" id="NBWU01000005">
    <property type="protein sequence ID" value="PCE63594.1"/>
    <property type="molecule type" value="Genomic_DNA"/>
</dbReference>
<evidence type="ECO:0000259" key="9">
    <source>
        <dbReference type="Pfam" id="PF12704"/>
    </source>
</evidence>
<keyword evidence="11" id="KW-1185">Reference proteome</keyword>
<feature type="transmembrane region" description="Helical" evidence="7">
    <location>
        <begin position="332"/>
        <end position="358"/>
    </location>
</feature>
<feature type="domain" description="MacB-like periplasmic core" evidence="9">
    <location>
        <begin position="21"/>
        <end position="239"/>
    </location>
</feature>
<keyword evidence="10" id="KW-0067">ATP-binding</keyword>
<evidence type="ECO:0000313" key="10">
    <source>
        <dbReference type="EMBL" id="PCE63594.1"/>
    </source>
</evidence>
<accession>A0A2A4G6L1</accession>
<dbReference type="InterPro" id="IPR025857">
    <property type="entry name" value="MacB_PCD"/>
</dbReference>
<dbReference type="GO" id="GO:0005524">
    <property type="term" value="F:ATP binding"/>
    <property type="evidence" value="ECO:0007669"/>
    <property type="project" value="UniProtKB-KW"/>
</dbReference>
<dbReference type="OrthoDB" id="9770036at2"/>
<dbReference type="InterPro" id="IPR003838">
    <property type="entry name" value="ABC3_permease_C"/>
</dbReference>
<evidence type="ECO:0000256" key="1">
    <source>
        <dbReference type="ARBA" id="ARBA00004651"/>
    </source>
</evidence>
<keyword evidence="4 7" id="KW-1133">Transmembrane helix</keyword>
<dbReference type="PANTHER" id="PTHR30572">
    <property type="entry name" value="MEMBRANE COMPONENT OF TRANSPORTER-RELATED"/>
    <property type="match status" value="1"/>
</dbReference>
<evidence type="ECO:0000259" key="8">
    <source>
        <dbReference type="Pfam" id="PF02687"/>
    </source>
</evidence>
<dbReference type="GO" id="GO:0022857">
    <property type="term" value="F:transmembrane transporter activity"/>
    <property type="evidence" value="ECO:0007669"/>
    <property type="project" value="TreeGrafter"/>
</dbReference>
<evidence type="ECO:0000256" key="3">
    <source>
        <dbReference type="ARBA" id="ARBA00022692"/>
    </source>
</evidence>
<keyword evidence="3 7" id="KW-0812">Transmembrane</keyword>
<comment type="caution">
    <text evidence="10">The sequence shown here is derived from an EMBL/GenBank/DDBJ whole genome shotgun (WGS) entry which is preliminary data.</text>
</comment>
<keyword evidence="2" id="KW-1003">Cell membrane</keyword>
<evidence type="ECO:0000256" key="4">
    <source>
        <dbReference type="ARBA" id="ARBA00022989"/>
    </source>
</evidence>
<dbReference type="RefSeq" id="WP_097443545.1">
    <property type="nucleotide sequence ID" value="NZ_NBWU01000005.1"/>
</dbReference>
<proteinExistence type="inferred from homology"/>
<dbReference type="InterPro" id="IPR050250">
    <property type="entry name" value="Macrolide_Exporter_MacB"/>
</dbReference>
<comment type="subcellular location">
    <subcellularLocation>
        <location evidence="1">Cell membrane</location>
        <topology evidence="1">Multi-pass membrane protein</topology>
    </subcellularLocation>
</comment>
<keyword evidence="5 7" id="KW-0472">Membrane</keyword>
<feature type="transmembrane region" description="Helical" evidence="7">
    <location>
        <begin position="287"/>
        <end position="312"/>
    </location>
</feature>
<feature type="domain" description="ABC3 transporter permease C-terminal" evidence="8">
    <location>
        <begin position="291"/>
        <end position="407"/>
    </location>
</feature>
<dbReference type="AlphaFoldDB" id="A0A2A4G6L1"/>
<sequence>MFDLDRWKEIFDAILKNKLRTFLTGLSVASGIFILVILLGFGQGMHNGIAKEFSNDSANRIFVWTWRTTKEHKGLNPGRRIVMNNENAAYIEKAFGEYLDAKSPLLRVQTTSITYGKETLGYRVQGVGPDYQPIENEFMSEGRFLSEKDMAERAKVAVLSNKMKREVFKKDDEPLGKFIKISGVPFKIIGFYGDPGGDQEEQRIYIPFTTAQIVFNGSDTVNNLAYNLKPQATFDETVKASMEFSENLKTYLKQVHMVAPEDEGAIRVFNTLEQAKRFHNLTGGIKLFFWFVGICTIVAGVVGVSNIMLIVVKERTKEIGVRKALGAKPWSIVAMIVQEAVFVTAVSGFGGLIFSMGLLELVGPNIEVDYILNPSVNFQVAITTVFLLIGAGVLAGFFPAWRAARMSTIDALRDE</sequence>
<dbReference type="PANTHER" id="PTHR30572:SF4">
    <property type="entry name" value="ABC TRANSPORTER PERMEASE YTRF"/>
    <property type="match status" value="1"/>
</dbReference>
<organism evidence="10 11">
    <name type="scientific">Sediminicola luteus</name>
    <dbReference type="NCBI Taxonomy" id="319238"/>
    <lineage>
        <taxon>Bacteria</taxon>
        <taxon>Pseudomonadati</taxon>
        <taxon>Bacteroidota</taxon>
        <taxon>Flavobacteriia</taxon>
        <taxon>Flavobacteriales</taxon>
        <taxon>Flavobacteriaceae</taxon>
        <taxon>Sediminicola</taxon>
    </lineage>
</organism>
<evidence type="ECO:0000256" key="7">
    <source>
        <dbReference type="SAM" id="Phobius"/>
    </source>
</evidence>
<evidence type="ECO:0000256" key="2">
    <source>
        <dbReference type="ARBA" id="ARBA00022475"/>
    </source>
</evidence>
<dbReference type="Proteomes" id="UP000219559">
    <property type="component" value="Unassembled WGS sequence"/>
</dbReference>